<dbReference type="InterPro" id="IPR050437">
    <property type="entry name" value="Ribos_protein_bS1-like"/>
</dbReference>
<gene>
    <name evidence="2" type="ORF">Q31a_26410</name>
</gene>
<sequence length="727" mass="79460">MTVSIDFAFDLDLAVRQIAQDLNIPLKQVQAAVELLNAGNTIPFIARYRKEATFGLDEIGLRAIEDALERATALAARKLTVLKTIAEQGLLTVELRKQIVDCEELARLEAIYLPFKPKRRTRATIARERGLQPLADLVLSVAKSSAALPASKRELLERFVDQEKEVPDAQSALQGALDIIAEQWSERPPARIWLATQARSHGAIVSQVKRGKKEEASKFELYADHQEAANRIPSHRLLAMLRGESEGVLRVGLQLDDDQVVSQLKQELVTNRQSEFYQELSATVEDCYQRLLLPATESSVLQALKAEADEEAIAVFGKNLRELLMAAPAGPRVTIGLDPGFRTGCKVAVVDGTGKFLTNTTIFPTPPKSDLEGAGKTLLALIQKYNVELIAIGNGTASRETDAFVGNLIKSHQLSVAKVMVSESGASIYSASELAAKEFPNLDITVRGAISIARRLQDPLAELVKTDPKSIGVGQYQHDVNQALLRKCVDRVVESCVNNVGVDLNMASGPLLAYVAGIGPKLAENIVEYRNNHGKFTNRKQLTKVPKLGPKAFVQAAGFLRIRDGSEPLDNSAVHPESYAVVGRMAKKLQSDSNALVGNSTLSQKLRPEEFVDEQFGIPTISDIIAELGKPGRDPRSEFRVVHFDESVNTLEDLKPGAVLEGVITNVTHFGAFIDIGVHQDALIHISQLSNTFVKDPSEVVAVGDVVKVKVLEVDIPRKRISVTRKF</sequence>
<dbReference type="InterPro" id="IPR055179">
    <property type="entry name" value="Tex-like_central_region"/>
</dbReference>
<dbReference type="FunFam" id="1.10.150.310:FF:000001">
    <property type="entry name" value="RNA-binding transcriptional accessory protein"/>
    <property type="match status" value="1"/>
</dbReference>
<feature type="domain" description="S1 motif" evidence="1">
    <location>
        <begin position="657"/>
        <end position="726"/>
    </location>
</feature>
<dbReference type="InterPro" id="IPR010994">
    <property type="entry name" value="RuvA_2-like"/>
</dbReference>
<dbReference type="CDD" id="cd05685">
    <property type="entry name" value="S1_Tex"/>
    <property type="match status" value="1"/>
</dbReference>
<dbReference type="PANTHER" id="PTHR10724">
    <property type="entry name" value="30S RIBOSOMAL PROTEIN S1"/>
    <property type="match status" value="1"/>
</dbReference>
<dbReference type="InterPro" id="IPR023319">
    <property type="entry name" value="Tex-like_HTH_dom_sf"/>
</dbReference>
<dbReference type="SUPFAM" id="SSF158832">
    <property type="entry name" value="Tex N-terminal region-like"/>
    <property type="match status" value="1"/>
</dbReference>
<reference evidence="2 3" key="1">
    <citation type="submission" date="2019-02" db="EMBL/GenBank/DDBJ databases">
        <title>Deep-cultivation of Planctomycetes and their phenomic and genomic characterization uncovers novel biology.</title>
        <authorList>
            <person name="Wiegand S."/>
            <person name="Jogler M."/>
            <person name="Boedeker C."/>
            <person name="Pinto D."/>
            <person name="Vollmers J."/>
            <person name="Rivas-Marin E."/>
            <person name="Kohn T."/>
            <person name="Peeters S.H."/>
            <person name="Heuer A."/>
            <person name="Rast P."/>
            <person name="Oberbeckmann S."/>
            <person name="Bunk B."/>
            <person name="Jeske O."/>
            <person name="Meyerdierks A."/>
            <person name="Storesund J.E."/>
            <person name="Kallscheuer N."/>
            <person name="Luecker S."/>
            <person name="Lage O.M."/>
            <person name="Pohl T."/>
            <person name="Merkel B.J."/>
            <person name="Hornburger P."/>
            <person name="Mueller R.-W."/>
            <person name="Bruemmer F."/>
            <person name="Labrenz M."/>
            <person name="Spormann A.M."/>
            <person name="Op den Camp H."/>
            <person name="Overmann J."/>
            <person name="Amann R."/>
            <person name="Jetten M.S.M."/>
            <person name="Mascher T."/>
            <person name="Medema M.H."/>
            <person name="Devos D.P."/>
            <person name="Kaster A.-K."/>
            <person name="Ovreas L."/>
            <person name="Rohde M."/>
            <person name="Galperin M.Y."/>
            <person name="Jogler C."/>
        </authorList>
    </citation>
    <scope>NUCLEOTIDE SEQUENCE [LARGE SCALE GENOMIC DNA]</scope>
    <source>
        <strain evidence="2 3">Q31a</strain>
    </source>
</reference>
<protein>
    <recommendedName>
        <fullName evidence="1">S1 motif domain-containing protein</fullName>
    </recommendedName>
</protein>
<dbReference type="Proteomes" id="UP000318017">
    <property type="component" value="Chromosome"/>
</dbReference>
<dbReference type="SMART" id="SM00732">
    <property type="entry name" value="YqgFc"/>
    <property type="match status" value="1"/>
</dbReference>
<dbReference type="FunFam" id="2.40.50.140:FF:000051">
    <property type="entry name" value="RNA-binding transcriptional accessory protein"/>
    <property type="match status" value="1"/>
</dbReference>
<proteinExistence type="predicted"/>
<dbReference type="InterPro" id="IPR037027">
    <property type="entry name" value="YqgF/RNaseH-like_dom_sf"/>
</dbReference>
<dbReference type="SMART" id="SM00316">
    <property type="entry name" value="S1"/>
    <property type="match status" value="1"/>
</dbReference>
<dbReference type="PROSITE" id="PS50126">
    <property type="entry name" value="S1"/>
    <property type="match status" value="1"/>
</dbReference>
<dbReference type="InterPro" id="IPR012337">
    <property type="entry name" value="RNaseH-like_sf"/>
</dbReference>
<dbReference type="GO" id="GO:0006139">
    <property type="term" value="P:nucleobase-containing compound metabolic process"/>
    <property type="evidence" value="ECO:0007669"/>
    <property type="project" value="InterPro"/>
</dbReference>
<dbReference type="Pfam" id="PF00575">
    <property type="entry name" value="S1"/>
    <property type="match status" value="1"/>
</dbReference>
<dbReference type="InterPro" id="IPR044146">
    <property type="entry name" value="S1_Tex"/>
</dbReference>
<evidence type="ECO:0000313" key="2">
    <source>
        <dbReference type="EMBL" id="QDV24325.1"/>
    </source>
</evidence>
<evidence type="ECO:0000313" key="3">
    <source>
        <dbReference type="Proteomes" id="UP000318017"/>
    </source>
</evidence>
<accession>A0A518G6X1</accession>
<dbReference type="InterPro" id="IPR018974">
    <property type="entry name" value="Tex-like_N"/>
</dbReference>
<dbReference type="AlphaFoldDB" id="A0A518G6X1"/>
<dbReference type="SUPFAM" id="SSF47781">
    <property type="entry name" value="RuvA domain 2-like"/>
    <property type="match status" value="2"/>
</dbReference>
<dbReference type="Pfam" id="PF09371">
    <property type="entry name" value="Tex_N"/>
    <property type="match status" value="1"/>
</dbReference>
<dbReference type="Gene3D" id="1.10.10.650">
    <property type="entry name" value="RuvA domain 2-like"/>
    <property type="match status" value="1"/>
</dbReference>
<dbReference type="InterPro" id="IPR003029">
    <property type="entry name" value="S1_domain"/>
</dbReference>
<dbReference type="FunFam" id="1.10.10.650:FF:000001">
    <property type="entry name" value="S1 RNA-binding domain 1"/>
    <property type="match status" value="1"/>
</dbReference>
<dbReference type="Pfam" id="PF17674">
    <property type="entry name" value="HHH_9"/>
    <property type="match status" value="1"/>
</dbReference>
<dbReference type="InterPro" id="IPR041692">
    <property type="entry name" value="HHH_9"/>
</dbReference>
<dbReference type="Pfam" id="PF16921">
    <property type="entry name" value="Tex_YqgF"/>
    <property type="match status" value="1"/>
</dbReference>
<dbReference type="InterPro" id="IPR032639">
    <property type="entry name" value="Tex_YqgF"/>
</dbReference>
<organism evidence="2 3">
    <name type="scientific">Aureliella helgolandensis</name>
    <dbReference type="NCBI Taxonomy" id="2527968"/>
    <lineage>
        <taxon>Bacteria</taxon>
        <taxon>Pseudomonadati</taxon>
        <taxon>Planctomycetota</taxon>
        <taxon>Planctomycetia</taxon>
        <taxon>Pirellulales</taxon>
        <taxon>Pirellulaceae</taxon>
        <taxon>Aureliella</taxon>
    </lineage>
</organism>
<dbReference type="PANTHER" id="PTHR10724:SF10">
    <property type="entry name" value="S1 RNA-BINDING DOMAIN-CONTAINING PROTEIN 1"/>
    <property type="match status" value="1"/>
</dbReference>
<dbReference type="InterPro" id="IPR023323">
    <property type="entry name" value="Tex-like_dom_sf"/>
</dbReference>
<name>A0A518G6X1_9BACT</name>
<dbReference type="Gene3D" id="1.10.3500.10">
    <property type="entry name" value="Tex N-terminal region-like"/>
    <property type="match status" value="1"/>
</dbReference>
<dbReference type="Gene3D" id="2.40.50.140">
    <property type="entry name" value="Nucleic acid-binding proteins"/>
    <property type="match status" value="1"/>
</dbReference>
<evidence type="ECO:0000259" key="1">
    <source>
        <dbReference type="PROSITE" id="PS50126"/>
    </source>
</evidence>
<dbReference type="InterPro" id="IPR006641">
    <property type="entry name" value="YqgF/RNaseH-like_dom"/>
</dbReference>
<dbReference type="InterPro" id="IPR012340">
    <property type="entry name" value="NA-bd_OB-fold"/>
</dbReference>
<dbReference type="Gene3D" id="3.30.420.140">
    <property type="entry name" value="YqgF/RNase H-like domain"/>
    <property type="match status" value="1"/>
</dbReference>
<dbReference type="Gene3D" id="1.10.150.310">
    <property type="entry name" value="Tex RuvX-like domain-like"/>
    <property type="match status" value="1"/>
</dbReference>
<dbReference type="SUPFAM" id="SSF50249">
    <property type="entry name" value="Nucleic acid-binding proteins"/>
    <property type="match status" value="1"/>
</dbReference>
<dbReference type="SUPFAM" id="SSF53098">
    <property type="entry name" value="Ribonuclease H-like"/>
    <property type="match status" value="1"/>
</dbReference>
<dbReference type="FunFam" id="3.30.420.140:FF:000001">
    <property type="entry name" value="RNA-binding transcriptional accessory protein"/>
    <property type="match status" value="1"/>
</dbReference>
<dbReference type="KEGG" id="ahel:Q31a_26410"/>
<dbReference type="GO" id="GO:0003729">
    <property type="term" value="F:mRNA binding"/>
    <property type="evidence" value="ECO:0007669"/>
    <property type="project" value="TreeGrafter"/>
</dbReference>
<dbReference type="GO" id="GO:0006412">
    <property type="term" value="P:translation"/>
    <property type="evidence" value="ECO:0007669"/>
    <property type="project" value="TreeGrafter"/>
</dbReference>
<dbReference type="GO" id="GO:0005737">
    <property type="term" value="C:cytoplasm"/>
    <property type="evidence" value="ECO:0007669"/>
    <property type="project" value="UniProtKB-ARBA"/>
</dbReference>
<dbReference type="RefSeq" id="WP_231691169.1">
    <property type="nucleotide sequence ID" value="NZ_CP036298.1"/>
</dbReference>
<dbReference type="Pfam" id="PF22706">
    <property type="entry name" value="Tex_central_region"/>
    <property type="match status" value="1"/>
</dbReference>
<keyword evidence="3" id="KW-1185">Reference proteome</keyword>
<dbReference type="EMBL" id="CP036298">
    <property type="protein sequence ID" value="QDV24325.1"/>
    <property type="molecule type" value="Genomic_DNA"/>
</dbReference>
<dbReference type="Pfam" id="PF12836">
    <property type="entry name" value="HHH_3"/>
    <property type="match status" value="1"/>
</dbReference>
<dbReference type="GO" id="GO:0003735">
    <property type="term" value="F:structural constituent of ribosome"/>
    <property type="evidence" value="ECO:0007669"/>
    <property type="project" value="TreeGrafter"/>
</dbReference>